<proteinExistence type="inferred from homology"/>
<dbReference type="Pfam" id="PF00109">
    <property type="entry name" value="ketoacyl-synt"/>
    <property type="match status" value="1"/>
</dbReference>
<comment type="subunit">
    <text evidence="3">Homodimer.</text>
</comment>
<dbReference type="PANTHER" id="PTHR11712:SF306">
    <property type="entry name" value="3-OXOACYL-[ACYL-CARRIER-PROTEIN] SYNTHASE 1"/>
    <property type="match status" value="1"/>
</dbReference>
<evidence type="ECO:0000256" key="8">
    <source>
        <dbReference type="ARBA" id="ARBA00022832"/>
    </source>
</evidence>
<dbReference type="EMBL" id="JACATN010000006">
    <property type="protein sequence ID" value="MBT2163310.1"/>
    <property type="molecule type" value="Genomic_DNA"/>
</dbReference>
<keyword evidence="11" id="KW-0012">Acyltransferase</keyword>
<dbReference type="CDD" id="cd00834">
    <property type="entry name" value="KAS_I_II"/>
    <property type="match status" value="1"/>
</dbReference>
<dbReference type="SMART" id="SM00825">
    <property type="entry name" value="PKS_KS"/>
    <property type="match status" value="1"/>
</dbReference>
<dbReference type="RefSeq" id="WP_214613261.1">
    <property type="nucleotide sequence ID" value="NZ_JACATN010000006.1"/>
</dbReference>
<keyword evidence="20" id="KW-1185">Reference proteome</keyword>
<evidence type="ECO:0000313" key="19">
    <source>
        <dbReference type="EMBL" id="MBT2163310.1"/>
    </source>
</evidence>
<accession>A0ABS5WJA2</accession>
<reference evidence="19 20" key="1">
    <citation type="submission" date="2020-06" db="EMBL/GenBank/DDBJ databases">
        <authorList>
            <person name="Isaeva M.P."/>
            <person name="Chernysheva N.Y."/>
        </authorList>
    </citation>
    <scope>NUCLEOTIDE SEQUENCE [LARGE SCALE GENOMIC DNA]</scope>
    <source>
        <strain evidence="19 20">KMM 6746</strain>
    </source>
</reference>
<evidence type="ECO:0000256" key="7">
    <source>
        <dbReference type="ARBA" id="ARBA00022679"/>
    </source>
</evidence>
<dbReference type="InterPro" id="IPR016039">
    <property type="entry name" value="Thiolase-like"/>
</dbReference>
<name>A0ABS5WJA2_9FLAO</name>
<keyword evidence="10" id="KW-0275">Fatty acid biosynthesis</keyword>
<evidence type="ECO:0000256" key="12">
    <source>
        <dbReference type="ARBA" id="ARBA00039450"/>
    </source>
</evidence>
<evidence type="ECO:0000256" key="10">
    <source>
        <dbReference type="ARBA" id="ARBA00023160"/>
    </source>
</evidence>
<organism evidence="19 20">
    <name type="scientific">Zobellia barbeyronii</name>
    <dbReference type="NCBI Taxonomy" id="2748009"/>
    <lineage>
        <taxon>Bacteria</taxon>
        <taxon>Pseudomonadati</taxon>
        <taxon>Bacteroidota</taxon>
        <taxon>Flavobacteriia</taxon>
        <taxon>Flavobacteriales</taxon>
        <taxon>Flavobacteriaceae</taxon>
        <taxon>Zobellia</taxon>
    </lineage>
</organism>
<evidence type="ECO:0000256" key="1">
    <source>
        <dbReference type="ARBA" id="ARBA00004496"/>
    </source>
</evidence>
<dbReference type="PANTHER" id="PTHR11712">
    <property type="entry name" value="POLYKETIDE SYNTHASE-RELATED"/>
    <property type="match status" value="1"/>
</dbReference>
<keyword evidence="6" id="KW-0444">Lipid biosynthesis</keyword>
<evidence type="ECO:0000256" key="16">
    <source>
        <dbReference type="ARBA" id="ARBA00048506"/>
    </source>
</evidence>
<protein>
    <recommendedName>
        <fullName evidence="12">3-oxoacyl-[acyl-carrier-protein] synthase 1</fullName>
        <ecNumber evidence="4">2.3.1.41</ecNumber>
    </recommendedName>
    <alternativeName>
        <fullName evidence="13">3-oxoacyl-[acyl-carrier-protein] synthase I</fullName>
    </alternativeName>
    <alternativeName>
        <fullName evidence="14">Beta-ketoacyl-ACP synthase I</fullName>
    </alternativeName>
</protein>
<comment type="caution">
    <text evidence="19">The sequence shown here is derived from an EMBL/GenBank/DDBJ whole genome shotgun (WGS) entry which is preliminary data.</text>
</comment>
<dbReference type="PROSITE" id="PS52004">
    <property type="entry name" value="KS3_2"/>
    <property type="match status" value="1"/>
</dbReference>
<comment type="catalytic activity">
    <reaction evidence="15">
        <text>(3Z)-decenoyl-[ACP] + malonyl-[ACP] + H(+) = 3-oxo-(5Z)-dodecenoyl-[ACP] + holo-[ACP] + CO2</text>
        <dbReference type="Rhea" id="RHEA:54940"/>
        <dbReference type="Rhea" id="RHEA-COMP:9623"/>
        <dbReference type="Rhea" id="RHEA-COMP:9685"/>
        <dbReference type="Rhea" id="RHEA-COMP:9927"/>
        <dbReference type="Rhea" id="RHEA-COMP:14042"/>
        <dbReference type="ChEBI" id="CHEBI:15378"/>
        <dbReference type="ChEBI" id="CHEBI:16526"/>
        <dbReference type="ChEBI" id="CHEBI:64479"/>
        <dbReference type="ChEBI" id="CHEBI:78449"/>
        <dbReference type="ChEBI" id="CHEBI:78798"/>
        <dbReference type="ChEBI" id="CHEBI:138410"/>
    </reaction>
    <physiologicalReaction direction="left-to-right" evidence="15">
        <dbReference type="Rhea" id="RHEA:54941"/>
    </physiologicalReaction>
</comment>
<evidence type="ECO:0000256" key="6">
    <source>
        <dbReference type="ARBA" id="ARBA00022516"/>
    </source>
</evidence>
<evidence type="ECO:0000256" key="13">
    <source>
        <dbReference type="ARBA" id="ARBA00041620"/>
    </source>
</evidence>
<dbReference type="Gene3D" id="3.40.47.10">
    <property type="match status" value="1"/>
</dbReference>
<keyword evidence="5" id="KW-0963">Cytoplasm</keyword>
<evidence type="ECO:0000256" key="15">
    <source>
        <dbReference type="ARBA" id="ARBA00048121"/>
    </source>
</evidence>
<dbReference type="Proteomes" id="UP000740413">
    <property type="component" value="Unassembled WGS sequence"/>
</dbReference>
<dbReference type="EC" id="2.3.1.41" evidence="4"/>
<dbReference type="InterPro" id="IPR020841">
    <property type="entry name" value="PKS_Beta-ketoAc_synthase_dom"/>
</dbReference>
<evidence type="ECO:0000256" key="9">
    <source>
        <dbReference type="ARBA" id="ARBA00023098"/>
    </source>
</evidence>
<evidence type="ECO:0000313" key="20">
    <source>
        <dbReference type="Proteomes" id="UP000740413"/>
    </source>
</evidence>
<dbReference type="PROSITE" id="PS00606">
    <property type="entry name" value="KS3_1"/>
    <property type="match status" value="1"/>
</dbReference>
<keyword evidence="7 17" id="KW-0808">Transferase</keyword>
<gene>
    <name evidence="19" type="ORF">HW347_18705</name>
</gene>
<dbReference type="Pfam" id="PF02801">
    <property type="entry name" value="Ketoacyl-synt_C"/>
    <property type="match status" value="1"/>
</dbReference>
<comment type="subcellular location">
    <subcellularLocation>
        <location evidence="1">Cytoplasm</location>
    </subcellularLocation>
</comment>
<evidence type="ECO:0000256" key="4">
    <source>
        <dbReference type="ARBA" id="ARBA00013191"/>
    </source>
</evidence>
<evidence type="ECO:0000256" key="11">
    <source>
        <dbReference type="ARBA" id="ARBA00023315"/>
    </source>
</evidence>
<comment type="catalytic activity">
    <reaction evidence="16">
        <text>a fatty acyl-[ACP] + malonyl-[ACP] + H(+) = a 3-oxoacyl-[ACP] + holo-[ACP] + CO2</text>
        <dbReference type="Rhea" id="RHEA:22836"/>
        <dbReference type="Rhea" id="RHEA-COMP:9623"/>
        <dbReference type="Rhea" id="RHEA-COMP:9685"/>
        <dbReference type="Rhea" id="RHEA-COMP:9916"/>
        <dbReference type="Rhea" id="RHEA-COMP:14125"/>
        <dbReference type="ChEBI" id="CHEBI:15378"/>
        <dbReference type="ChEBI" id="CHEBI:16526"/>
        <dbReference type="ChEBI" id="CHEBI:64479"/>
        <dbReference type="ChEBI" id="CHEBI:78449"/>
        <dbReference type="ChEBI" id="CHEBI:78776"/>
        <dbReference type="ChEBI" id="CHEBI:138651"/>
        <dbReference type="EC" id="2.3.1.41"/>
    </reaction>
    <physiologicalReaction direction="left-to-right" evidence="16">
        <dbReference type="Rhea" id="RHEA:22837"/>
    </physiologicalReaction>
</comment>
<evidence type="ECO:0000256" key="3">
    <source>
        <dbReference type="ARBA" id="ARBA00011738"/>
    </source>
</evidence>
<sequence>MNKVAIVGMDGVFPHCKDMQEFEEKLFSNQSLIRNWDLVASYDKKIRTKVAGYATPEETGFQKFSNGLPDEYPMDLEDISGQIPNVNLATSDLGSAWAMKASLGAIKDAGWTKEEIESEETGVVIGTGSGGQEGTRKVWNLFFEHGKKTRALGSSNVSRSMIYRDAANVSCLIKNKGVCEAIGSACATGLGSIGYAYRLIAFGLQDRVIAGGTEGTALETLIGFDAMQVLSTKFSPEESSRPYDKDRNGFVCSFGCGIVALENYDQAKARGANILGVIDGYFNNSDGDGDMFAPSFDGQQRLWTGLKKQTYINPDVVKAHGTSTATGDVVELFSIAAQLGKDGYHVSAPKSQFGHMLGAAGAVEVIVSLLMLKKQMVSPCLNSDNLKTELESFQTKDDWQGPKEPLAAYRNLLPQLALAKPINQIVCLNYGFGGTNSAMAISKD</sequence>
<feature type="domain" description="Ketosynthase family 3 (KS3)" evidence="18">
    <location>
        <begin position="1"/>
        <end position="443"/>
    </location>
</feature>
<dbReference type="InterPro" id="IPR014030">
    <property type="entry name" value="Ketoacyl_synth_N"/>
</dbReference>
<keyword evidence="9" id="KW-0443">Lipid metabolism</keyword>
<comment type="similarity">
    <text evidence="2 17">Belongs to the thiolase-like superfamily. Beta-ketoacyl-ACP synthases family.</text>
</comment>
<dbReference type="InterPro" id="IPR018201">
    <property type="entry name" value="Ketoacyl_synth_AS"/>
</dbReference>
<evidence type="ECO:0000259" key="18">
    <source>
        <dbReference type="PROSITE" id="PS52004"/>
    </source>
</evidence>
<evidence type="ECO:0000256" key="17">
    <source>
        <dbReference type="RuleBase" id="RU003694"/>
    </source>
</evidence>
<dbReference type="InterPro" id="IPR000794">
    <property type="entry name" value="Beta-ketoacyl_synthase"/>
</dbReference>
<evidence type="ECO:0000256" key="5">
    <source>
        <dbReference type="ARBA" id="ARBA00022490"/>
    </source>
</evidence>
<dbReference type="SUPFAM" id="SSF53901">
    <property type="entry name" value="Thiolase-like"/>
    <property type="match status" value="1"/>
</dbReference>
<keyword evidence="8" id="KW-0276">Fatty acid metabolism</keyword>
<evidence type="ECO:0000256" key="14">
    <source>
        <dbReference type="ARBA" id="ARBA00042143"/>
    </source>
</evidence>
<reference evidence="20" key="2">
    <citation type="submission" date="2023-07" db="EMBL/GenBank/DDBJ databases">
        <title>Zobellia barbeyronii sp. nov., a new marine flavobacterium, isolated from green and red algae.</title>
        <authorList>
            <person name="Nedashkovskaya O.I."/>
            <person name="Otstavnykh N."/>
            <person name="Zhukova N."/>
            <person name="Guzev K."/>
            <person name="Chausova V."/>
            <person name="Tekutyeva L."/>
            <person name="Mikhailov V."/>
            <person name="Isaeva M."/>
        </authorList>
    </citation>
    <scope>NUCLEOTIDE SEQUENCE [LARGE SCALE GENOMIC DNA]</scope>
    <source>
        <strain evidence="20">KMM 6746</strain>
    </source>
</reference>
<evidence type="ECO:0000256" key="2">
    <source>
        <dbReference type="ARBA" id="ARBA00008467"/>
    </source>
</evidence>
<dbReference type="InterPro" id="IPR014031">
    <property type="entry name" value="Ketoacyl_synth_C"/>
</dbReference>